<dbReference type="GO" id="GO:0005524">
    <property type="term" value="F:ATP binding"/>
    <property type="evidence" value="ECO:0007669"/>
    <property type="project" value="UniProtKB-KW"/>
</dbReference>
<evidence type="ECO:0000256" key="1">
    <source>
        <dbReference type="ARBA" id="ARBA00008226"/>
    </source>
</evidence>
<comment type="similarity">
    <text evidence="1">Belongs to the class-II aminoacyl-tRNA synthetase family.</text>
</comment>
<dbReference type="InterPro" id="IPR006194">
    <property type="entry name" value="Gly-tRNA-synth_heterodimer"/>
</dbReference>
<accession>Q7P4X5</accession>
<dbReference type="NCBIfam" id="TIGR00211">
    <property type="entry name" value="glyS"/>
    <property type="match status" value="1"/>
</dbReference>
<comment type="catalytic activity">
    <reaction evidence="8">
        <text>tRNA(Gly) + glycine + ATP = glycyl-tRNA(Gly) + AMP + diphosphate</text>
        <dbReference type="Rhea" id="RHEA:16013"/>
        <dbReference type="Rhea" id="RHEA-COMP:9664"/>
        <dbReference type="Rhea" id="RHEA-COMP:9683"/>
        <dbReference type="ChEBI" id="CHEBI:30616"/>
        <dbReference type="ChEBI" id="CHEBI:33019"/>
        <dbReference type="ChEBI" id="CHEBI:57305"/>
        <dbReference type="ChEBI" id="CHEBI:78442"/>
        <dbReference type="ChEBI" id="CHEBI:78522"/>
        <dbReference type="ChEBI" id="CHEBI:456215"/>
        <dbReference type="EC" id="6.1.1.14"/>
    </reaction>
</comment>
<keyword evidence="6" id="KW-0648">Protein biosynthesis</keyword>
<evidence type="ECO:0000256" key="6">
    <source>
        <dbReference type="ARBA" id="ARBA00022917"/>
    </source>
</evidence>
<proteinExistence type="inferred from homology"/>
<reference evidence="9 10" key="1">
    <citation type="journal article" date="2003" name="Genome Res.">
        <title>Genome analysis of F. nucleatum sub spp vincentii and its comparison with the genome of F. nucleatum ATCC 25586.</title>
        <authorList>
            <person name="Kapatral V."/>
            <person name="Ivanova N."/>
            <person name="Anderson I."/>
            <person name="Reznik G."/>
            <person name="Bhattacharyya A."/>
            <person name="Gardner W.L."/>
            <person name="Mikhailova N."/>
            <person name="Lapidus A."/>
            <person name="Larsen N."/>
            <person name="D'Souza M."/>
            <person name="Walunas T."/>
            <person name="Haselkorn R."/>
            <person name="Overbeek R."/>
            <person name="Kyrpides N."/>
        </authorList>
    </citation>
    <scope>NUCLEOTIDE SEQUENCE [LARGE SCALE GENOMIC DNA]</scope>
    <source>
        <strain evidence="9 10">ATCC 49256</strain>
    </source>
</reference>
<dbReference type="PROSITE" id="PS50861">
    <property type="entry name" value="AA_TRNA_LIGASE_II_GLYAB"/>
    <property type="match status" value="1"/>
</dbReference>
<evidence type="ECO:0000313" key="10">
    <source>
        <dbReference type="Proteomes" id="UP000006454"/>
    </source>
</evidence>
<dbReference type="Pfam" id="PF02092">
    <property type="entry name" value="tRNA_synt_2f"/>
    <property type="match status" value="1"/>
</dbReference>
<dbReference type="AlphaFoldDB" id="Q7P4X5"/>
<comment type="caution">
    <text evidence="9">The sequence shown here is derived from an EMBL/GenBank/DDBJ whole genome shotgun (WGS) entry which is preliminary data.</text>
</comment>
<evidence type="ECO:0000256" key="3">
    <source>
        <dbReference type="ARBA" id="ARBA00022598"/>
    </source>
</evidence>
<dbReference type="Proteomes" id="UP000006454">
    <property type="component" value="Unassembled WGS sequence"/>
</dbReference>
<evidence type="ECO:0000256" key="8">
    <source>
        <dbReference type="ARBA" id="ARBA00047937"/>
    </source>
</evidence>
<dbReference type="GO" id="GO:0006426">
    <property type="term" value="P:glycyl-tRNA aminoacylation"/>
    <property type="evidence" value="ECO:0007669"/>
    <property type="project" value="InterPro"/>
</dbReference>
<dbReference type="PRINTS" id="PR01045">
    <property type="entry name" value="TRNASYNTHGB"/>
</dbReference>
<keyword evidence="4" id="KW-0547">Nucleotide-binding</keyword>
<evidence type="ECO:0000313" key="9">
    <source>
        <dbReference type="EMBL" id="EAA23707.1"/>
    </source>
</evidence>
<organism evidence="9 10">
    <name type="scientific">Fusobacterium vincentii ATCC 49256</name>
    <dbReference type="NCBI Taxonomy" id="209882"/>
    <lineage>
        <taxon>Bacteria</taxon>
        <taxon>Fusobacteriati</taxon>
        <taxon>Fusobacteriota</taxon>
        <taxon>Fusobacteriia</taxon>
        <taxon>Fusobacteriales</taxon>
        <taxon>Fusobacteriaceae</taxon>
        <taxon>Fusobacterium</taxon>
    </lineage>
</organism>
<sequence>MLIISMKVHQRYFPVLSKKGKLLPKFIVIRNGIDFSENVKKGNEKVLSARLADARFFYYEDLKTPLDNNVEKLKTVVFQKDLGTIYDKVKRCEKIAEFLVEKLKYNYMKEDILRTVKLAKADLVSNMINEKEFTKLQGFMGENYALKGGEEIGVALGIKEHYYPRFQGDLLPSGIEGIIAGISDRIDTLVGCFGVGVIPTGSKDPFALRRTALGIVNIIIKAILIFH</sequence>
<dbReference type="GO" id="GO:0004820">
    <property type="term" value="F:glycine-tRNA ligase activity"/>
    <property type="evidence" value="ECO:0007669"/>
    <property type="project" value="UniProtKB-EC"/>
</dbReference>
<evidence type="ECO:0000256" key="4">
    <source>
        <dbReference type="ARBA" id="ARBA00022741"/>
    </source>
</evidence>
<dbReference type="GO" id="GO:0005829">
    <property type="term" value="C:cytosol"/>
    <property type="evidence" value="ECO:0007669"/>
    <property type="project" value="TreeGrafter"/>
</dbReference>
<gene>
    <name evidence="9" type="ORF">FNV0924</name>
</gene>
<dbReference type="InterPro" id="IPR015944">
    <property type="entry name" value="Gly-tRNA-synth_bsu"/>
</dbReference>
<name>Q7P4X5_FUSVC</name>
<dbReference type="PANTHER" id="PTHR30075:SF2">
    <property type="entry name" value="GLYCINE--TRNA LIGASE, CHLOROPLASTIC_MITOCHONDRIAL 2"/>
    <property type="match status" value="1"/>
</dbReference>
<keyword evidence="5" id="KW-0067">ATP-binding</keyword>
<keyword evidence="7 9" id="KW-0030">Aminoacyl-tRNA synthetase</keyword>
<dbReference type="EC" id="6.1.1.14" evidence="2"/>
<dbReference type="EMBL" id="AABF01000093">
    <property type="protein sequence ID" value="EAA23707.1"/>
    <property type="molecule type" value="Genomic_DNA"/>
</dbReference>
<dbReference type="SUPFAM" id="SSF109604">
    <property type="entry name" value="HD-domain/PDEase-like"/>
    <property type="match status" value="1"/>
</dbReference>
<dbReference type="PANTHER" id="PTHR30075">
    <property type="entry name" value="GLYCYL-TRNA SYNTHETASE"/>
    <property type="match status" value="1"/>
</dbReference>
<keyword evidence="3 9" id="KW-0436">Ligase</keyword>
<evidence type="ECO:0000256" key="7">
    <source>
        <dbReference type="ARBA" id="ARBA00023146"/>
    </source>
</evidence>
<evidence type="ECO:0000256" key="5">
    <source>
        <dbReference type="ARBA" id="ARBA00022840"/>
    </source>
</evidence>
<protein>
    <recommendedName>
        <fullName evidence="2">glycine--tRNA ligase</fullName>
        <ecNumber evidence="2">6.1.1.14</ecNumber>
    </recommendedName>
</protein>
<evidence type="ECO:0000256" key="2">
    <source>
        <dbReference type="ARBA" id="ARBA00012829"/>
    </source>
</evidence>